<proteinExistence type="predicted"/>
<dbReference type="PANTHER" id="PTHR37308">
    <property type="entry name" value="INTEGRAL MEMBRANE PROTEIN"/>
    <property type="match status" value="1"/>
</dbReference>
<feature type="transmembrane region" description="Helical" evidence="1">
    <location>
        <begin position="142"/>
        <end position="161"/>
    </location>
</feature>
<accession>A0A1T4Y0D1</accession>
<feature type="transmembrane region" description="Helical" evidence="1">
    <location>
        <begin position="292"/>
        <end position="310"/>
    </location>
</feature>
<organism evidence="2 3">
    <name type="scientific">Paucidesulfovibrio gracilis DSM 16080</name>
    <dbReference type="NCBI Taxonomy" id="1121449"/>
    <lineage>
        <taxon>Bacteria</taxon>
        <taxon>Pseudomonadati</taxon>
        <taxon>Thermodesulfobacteriota</taxon>
        <taxon>Desulfovibrionia</taxon>
        <taxon>Desulfovibrionales</taxon>
        <taxon>Desulfovibrionaceae</taxon>
        <taxon>Paucidesulfovibrio</taxon>
    </lineage>
</organism>
<dbReference type="AlphaFoldDB" id="A0A1T4Y0D1"/>
<dbReference type="Pfam" id="PF04018">
    <property type="entry name" value="VCA0040-like"/>
    <property type="match status" value="1"/>
</dbReference>
<evidence type="ECO:0000313" key="2">
    <source>
        <dbReference type="EMBL" id="SKA95240.1"/>
    </source>
</evidence>
<feature type="transmembrane region" description="Helical" evidence="1">
    <location>
        <begin position="80"/>
        <end position="100"/>
    </location>
</feature>
<protein>
    <submittedName>
        <fullName evidence="2">Putative membrane protein</fullName>
    </submittedName>
</protein>
<dbReference type="PANTHER" id="PTHR37308:SF1">
    <property type="entry name" value="POLYPRENYL-PHOSPHATE TRANSPORTER"/>
    <property type="match status" value="1"/>
</dbReference>
<reference evidence="2 3" key="1">
    <citation type="submission" date="2017-02" db="EMBL/GenBank/DDBJ databases">
        <authorList>
            <person name="Peterson S.W."/>
        </authorList>
    </citation>
    <scope>NUCLEOTIDE SEQUENCE [LARGE SCALE GENOMIC DNA]</scope>
    <source>
        <strain evidence="2 3">DSM 16080</strain>
    </source>
</reference>
<name>A0A1T4Y0D1_9BACT</name>
<gene>
    <name evidence="2" type="ORF">SAMN02745704_02653</name>
</gene>
<feature type="transmembrane region" description="Helical" evidence="1">
    <location>
        <begin position="112"/>
        <end position="130"/>
    </location>
</feature>
<dbReference type="OrthoDB" id="9793746at2"/>
<keyword evidence="3" id="KW-1185">Reference proteome</keyword>
<dbReference type="RefSeq" id="WP_078718193.1">
    <property type="nucleotide sequence ID" value="NZ_FUYC01000023.1"/>
</dbReference>
<dbReference type="Proteomes" id="UP000190027">
    <property type="component" value="Unassembled WGS sequence"/>
</dbReference>
<keyword evidence="1" id="KW-1133">Transmembrane helix</keyword>
<feature type="transmembrane region" description="Helical" evidence="1">
    <location>
        <begin position="214"/>
        <end position="238"/>
    </location>
</feature>
<feature type="transmembrane region" description="Helical" evidence="1">
    <location>
        <begin position="167"/>
        <end position="194"/>
    </location>
</feature>
<dbReference type="InterPro" id="IPR007163">
    <property type="entry name" value="VCA0040-like"/>
</dbReference>
<keyword evidence="1" id="KW-0472">Membrane</keyword>
<evidence type="ECO:0000313" key="3">
    <source>
        <dbReference type="Proteomes" id="UP000190027"/>
    </source>
</evidence>
<sequence>MRLKEAWFKSPGPRTAGETVLLSLKGFCMGAADIIPGVSGGTIAFITNIYDQLMAAIKSFDFGVAGRLLRGEIAEALGRVHLRFVLALGGGLVLALLSMARLMHALLQDHPVQVWALFFGLIASSVLVVARRIGRIGPGQILAALLGFSGCWQLVGMIPVVTPETPLFLFFCGALAICAMILPGISGAFILLLLGKYEFMTGALKAPLADGNPFIIVMFGLGAIAGLLSFSRVLHWLLNRHHALTVSLLTGVMAGAMRKVWPWKEVLETRMVGMREVVVREQNILPREFGEGFWVACVLMVVGFSLVLLLERFSTPRGN</sequence>
<evidence type="ECO:0000256" key="1">
    <source>
        <dbReference type="SAM" id="Phobius"/>
    </source>
</evidence>
<dbReference type="STRING" id="1121449.SAMN02745704_02653"/>
<dbReference type="EMBL" id="FUYC01000023">
    <property type="protein sequence ID" value="SKA95240.1"/>
    <property type="molecule type" value="Genomic_DNA"/>
</dbReference>
<keyword evidence="1" id="KW-0812">Transmembrane</keyword>